<dbReference type="OrthoDB" id="7261669at2"/>
<dbReference type="Proteomes" id="UP000199473">
    <property type="component" value="Unassembled WGS sequence"/>
</dbReference>
<evidence type="ECO:0000256" key="1">
    <source>
        <dbReference type="SAM" id="SignalP"/>
    </source>
</evidence>
<name>A0A1I3Y2P3_9PROT</name>
<keyword evidence="1" id="KW-0732">Signal</keyword>
<evidence type="ECO:0008006" key="4">
    <source>
        <dbReference type="Google" id="ProtNLM"/>
    </source>
</evidence>
<dbReference type="EMBL" id="FOSQ01000001">
    <property type="protein sequence ID" value="SFK25689.1"/>
    <property type="molecule type" value="Genomic_DNA"/>
</dbReference>
<organism evidence="2 3">
    <name type="scientific">Falsiroseomonas stagni DSM 19981</name>
    <dbReference type="NCBI Taxonomy" id="1123062"/>
    <lineage>
        <taxon>Bacteria</taxon>
        <taxon>Pseudomonadati</taxon>
        <taxon>Pseudomonadota</taxon>
        <taxon>Alphaproteobacteria</taxon>
        <taxon>Acetobacterales</taxon>
        <taxon>Roseomonadaceae</taxon>
        <taxon>Falsiroseomonas</taxon>
    </lineage>
</organism>
<feature type="chain" id="PRO_5011515673" description="Peptidase family M48" evidence="1">
    <location>
        <begin position="19"/>
        <end position="227"/>
    </location>
</feature>
<evidence type="ECO:0000313" key="2">
    <source>
        <dbReference type="EMBL" id="SFK25689.1"/>
    </source>
</evidence>
<dbReference type="AlphaFoldDB" id="A0A1I3Y2P3"/>
<protein>
    <recommendedName>
        <fullName evidence="4">Peptidase family M48</fullName>
    </recommendedName>
</protein>
<reference evidence="2 3" key="1">
    <citation type="submission" date="2016-10" db="EMBL/GenBank/DDBJ databases">
        <authorList>
            <person name="de Groot N.N."/>
        </authorList>
    </citation>
    <scope>NUCLEOTIDE SEQUENCE [LARGE SCALE GENOMIC DNA]</scope>
    <source>
        <strain evidence="2 3">DSM 19981</strain>
    </source>
</reference>
<gene>
    <name evidence="2" type="ORF">SAMN02745775_101862</name>
</gene>
<keyword evidence="3" id="KW-1185">Reference proteome</keyword>
<dbReference type="RefSeq" id="WP_092955924.1">
    <property type="nucleotide sequence ID" value="NZ_FOSQ01000001.1"/>
</dbReference>
<evidence type="ECO:0000313" key="3">
    <source>
        <dbReference type="Proteomes" id="UP000199473"/>
    </source>
</evidence>
<feature type="signal peptide" evidence="1">
    <location>
        <begin position="1"/>
        <end position="18"/>
    </location>
</feature>
<accession>A0A1I3Y2P3</accession>
<sequence length="227" mass="24431">MLAFLAAVLLLSAGAALAQPACPPRGTPALNVSLSDPEPRVLPPLPAWQLRQIAEGEEAEIGPPLHHLGLTLSRVEWRSEITVRSGAAAAGAVCAVPSEVRVTLLHAEHIIRLAREIPRGGCLAGEVLAHERRHAEVNRRTLREAADGLRAVARAWAARAEARAPDVGAAALLLQDQLAAAVEPVLERLRQARAAQHAQIDSPEEYRRLGRVCPGDQRRIRFTFGAH</sequence>
<proteinExistence type="predicted"/>
<dbReference type="STRING" id="1123062.SAMN02745775_101862"/>